<evidence type="ECO:0000256" key="7">
    <source>
        <dbReference type="ARBA" id="ARBA00023065"/>
    </source>
</evidence>
<evidence type="ECO:0000256" key="4">
    <source>
        <dbReference type="ARBA" id="ARBA00022496"/>
    </source>
</evidence>
<dbReference type="Pfam" id="PF00593">
    <property type="entry name" value="TonB_dep_Rec_b-barrel"/>
    <property type="match status" value="1"/>
</dbReference>
<keyword evidence="3 11" id="KW-1134">Transmembrane beta strand</keyword>
<evidence type="ECO:0000259" key="15">
    <source>
        <dbReference type="Pfam" id="PF07715"/>
    </source>
</evidence>
<evidence type="ECO:0000256" key="13">
    <source>
        <dbReference type="SAM" id="SignalP"/>
    </source>
</evidence>
<feature type="signal peptide" evidence="13">
    <location>
        <begin position="1"/>
        <end position="25"/>
    </location>
</feature>
<protein>
    <submittedName>
        <fullName evidence="16">TonB-dependent receptor plug</fullName>
    </submittedName>
</protein>
<keyword evidence="13" id="KW-0732">Signal</keyword>
<evidence type="ECO:0000256" key="3">
    <source>
        <dbReference type="ARBA" id="ARBA00022452"/>
    </source>
</evidence>
<keyword evidence="2 11" id="KW-0813">Transport</keyword>
<dbReference type="GO" id="GO:0009279">
    <property type="term" value="C:cell outer membrane"/>
    <property type="evidence" value="ECO:0007669"/>
    <property type="project" value="UniProtKB-SubCell"/>
</dbReference>
<comment type="similarity">
    <text evidence="11 12">Belongs to the TonB-dependent receptor family.</text>
</comment>
<dbReference type="InterPro" id="IPR039426">
    <property type="entry name" value="TonB-dep_rcpt-like"/>
</dbReference>
<feature type="chain" id="PRO_5001957298" evidence="13">
    <location>
        <begin position="26"/>
        <end position="726"/>
    </location>
</feature>
<keyword evidence="7" id="KW-0406">Ion transport</keyword>
<name>A0A099KS67_COLPS</name>
<feature type="domain" description="TonB-dependent receptor plug" evidence="15">
    <location>
        <begin position="51"/>
        <end position="157"/>
    </location>
</feature>
<evidence type="ECO:0000259" key="14">
    <source>
        <dbReference type="Pfam" id="PF00593"/>
    </source>
</evidence>
<dbReference type="PANTHER" id="PTHR32552">
    <property type="entry name" value="FERRICHROME IRON RECEPTOR-RELATED"/>
    <property type="match status" value="1"/>
</dbReference>
<dbReference type="Pfam" id="PF07715">
    <property type="entry name" value="Plug"/>
    <property type="match status" value="1"/>
</dbReference>
<dbReference type="InterPro" id="IPR012910">
    <property type="entry name" value="Plug_dom"/>
</dbReference>
<keyword evidence="16" id="KW-0675">Receptor</keyword>
<dbReference type="RefSeq" id="WP_033093540.1">
    <property type="nucleotide sequence ID" value="NZ_JQED01000017.1"/>
</dbReference>
<evidence type="ECO:0000256" key="1">
    <source>
        <dbReference type="ARBA" id="ARBA00004571"/>
    </source>
</evidence>
<dbReference type="OrthoDB" id="127311at2"/>
<evidence type="ECO:0000256" key="6">
    <source>
        <dbReference type="ARBA" id="ARBA00023004"/>
    </source>
</evidence>
<dbReference type="AlphaFoldDB" id="A0A099KS67"/>
<evidence type="ECO:0000256" key="8">
    <source>
        <dbReference type="ARBA" id="ARBA00023077"/>
    </source>
</evidence>
<dbReference type="InterPro" id="IPR000531">
    <property type="entry name" value="Beta-barrel_TonB"/>
</dbReference>
<feature type="domain" description="TonB-dependent receptor-like beta-barrel" evidence="14">
    <location>
        <begin position="250"/>
        <end position="684"/>
    </location>
</feature>
<accession>A0A099KS67</accession>
<keyword evidence="9 11" id="KW-0472">Membrane</keyword>
<evidence type="ECO:0000256" key="11">
    <source>
        <dbReference type="PROSITE-ProRule" id="PRU01360"/>
    </source>
</evidence>
<evidence type="ECO:0000256" key="9">
    <source>
        <dbReference type="ARBA" id="ARBA00023136"/>
    </source>
</evidence>
<dbReference type="PROSITE" id="PS52016">
    <property type="entry name" value="TONB_DEPENDENT_REC_3"/>
    <property type="match status" value="1"/>
</dbReference>
<evidence type="ECO:0000313" key="17">
    <source>
        <dbReference type="Proteomes" id="UP000029843"/>
    </source>
</evidence>
<keyword evidence="5 11" id="KW-0812">Transmembrane</keyword>
<gene>
    <name evidence="16" type="ORF">ND2E_2756</name>
</gene>
<dbReference type="EMBL" id="JQED01000017">
    <property type="protein sequence ID" value="KGJ92508.1"/>
    <property type="molecule type" value="Genomic_DNA"/>
</dbReference>
<keyword evidence="10 11" id="KW-0998">Cell outer membrane</keyword>
<reference evidence="16 17" key="1">
    <citation type="submission" date="2014-08" db="EMBL/GenBank/DDBJ databases">
        <title>Genomic and Phenotypic Diversity of Colwellia psychrerythraea strains from Disparate Marine Basins.</title>
        <authorList>
            <person name="Techtmann S.M."/>
            <person name="Stelling S.C."/>
            <person name="Utturkar S.M."/>
            <person name="Alshibli N."/>
            <person name="Harris A."/>
            <person name="Brown S.D."/>
            <person name="Hazen T.C."/>
        </authorList>
    </citation>
    <scope>NUCLEOTIDE SEQUENCE [LARGE SCALE GENOMIC DNA]</scope>
    <source>
        <strain evidence="16 17">ND2E</strain>
    </source>
</reference>
<proteinExistence type="inferred from homology"/>
<keyword evidence="6" id="KW-0408">Iron</keyword>
<dbReference type="Proteomes" id="UP000029843">
    <property type="component" value="Unassembled WGS sequence"/>
</dbReference>
<dbReference type="InterPro" id="IPR036942">
    <property type="entry name" value="Beta-barrel_TonB_sf"/>
</dbReference>
<dbReference type="Gene3D" id="2.40.170.20">
    <property type="entry name" value="TonB-dependent receptor, beta-barrel domain"/>
    <property type="match status" value="1"/>
</dbReference>
<evidence type="ECO:0000256" key="12">
    <source>
        <dbReference type="RuleBase" id="RU003357"/>
    </source>
</evidence>
<evidence type="ECO:0000256" key="10">
    <source>
        <dbReference type="ARBA" id="ARBA00023237"/>
    </source>
</evidence>
<comment type="caution">
    <text evidence="16">The sequence shown here is derived from an EMBL/GenBank/DDBJ whole genome shotgun (WGS) entry which is preliminary data.</text>
</comment>
<dbReference type="PANTHER" id="PTHR32552:SF81">
    <property type="entry name" value="TONB-DEPENDENT OUTER MEMBRANE RECEPTOR"/>
    <property type="match status" value="1"/>
</dbReference>
<dbReference type="SUPFAM" id="SSF56935">
    <property type="entry name" value="Porins"/>
    <property type="match status" value="1"/>
</dbReference>
<evidence type="ECO:0000256" key="5">
    <source>
        <dbReference type="ARBA" id="ARBA00022692"/>
    </source>
</evidence>
<evidence type="ECO:0000256" key="2">
    <source>
        <dbReference type="ARBA" id="ARBA00022448"/>
    </source>
</evidence>
<evidence type="ECO:0000313" key="16">
    <source>
        <dbReference type="EMBL" id="KGJ92508.1"/>
    </source>
</evidence>
<keyword evidence="8 12" id="KW-0798">TonB box</keyword>
<dbReference type="GO" id="GO:0006826">
    <property type="term" value="P:iron ion transport"/>
    <property type="evidence" value="ECO:0007669"/>
    <property type="project" value="UniProtKB-KW"/>
</dbReference>
<dbReference type="PATRIC" id="fig|28229.4.peg.1795"/>
<organism evidence="16 17">
    <name type="scientific">Colwellia psychrerythraea</name>
    <name type="common">Vibrio psychroerythus</name>
    <dbReference type="NCBI Taxonomy" id="28229"/>
    <lineage>
        <taxon>Bacteria</taxon>
        <taxon>Pseudomonadati</taxon>
        <taxon>Pseudomonadota</taxon>
        <taxon>Gammaproteobacteria</taxon>
        <taxon>Alteromonadales</taxon>
        <taxon>Colwelliaceae</taxon>
        <taxon>Colwellia</taxon>
    </lineage>
</organism>
<keyword evidence="4" id="KW-0410">Iron transport</keyword>
<comment type="subcellular location">
    <subcellularLocation>
        <location evidence="1 11">Cell outer membrane</location>
        <topology evidence="1 11">Multi-pass membrane protein</topology>
    </subcellularLocation>
</comment>
<sequence precursor="true">MTFSKSTICIAITACLFNVATSAEEQTSNDTNNIDNLETITVTSDFRQQNLQSTPASLSVLTDIEIKQRNAKHLEELVAVSPNVNFASGSQRARYYQIRGIGERSQFQEPINPSVGVIIDDVDFTGIGSVASLFDVQQAEIFRGPQGTRFGVNAIAGMLNITTNEPTEDFEGALQLGVGNYGSYDLGVALSGSASDTVNYRFAVNQLTSDGFIDNVHLPRDDTNNRDELTIRGKLAIEASKDLTIDLAGFYFDFDNGYDAFSLDNTRETYSDQPGFDQQETAAFSAKFTYQGFDSATVLAIISNADSDLAYGYDEDWAYAGISDPTINPDIDPDYAYWEYNSTDHYYREKEVLTAELRAISNQGEEIFNGTTAWVTGLFYKQDDEDLLRQYTYADSDFTSINKSTSIAAYAQLDTQLSERWSLTSGLRIENYSADYINSNQFNDDISDTMVGGKLVLGFQQTADSFWYGSINRGYKAGGHNTDGTLPEDLRSFDPEYLTNYEVGYKVALLDNSAFIRTAVFYMDRTDIQVKTSKTIEREDNSSEFISYLGNATSGSNYGIEIESAWQLNDSINLYGSLGLLETKFDEFVDDDGNSLSGAEQAHAPSYQFNVGINYQPTEEWLFNLSVNGKDEYYFSDTRYYEYQEGVFSPIPEADIKSEAIVLLNASISYLQDNWQIKLWGRNLTDKEYDNRGFYFGNDPRDGYTPKQYSQLAEPLVFGASFDYQF</sequence>